<dbReference type="FunFam" id="1.20.1050.10:FF:000008">
    <property type="entry name" value="Glutathione S-transferase theta-1"/>
    <property type="match status" value="1"/>
</dbReference>
<dbReference type="CDD" id="cd03183">
    <property type="entry name" value="GST_C_Theta"/>
    <property type="match status" value="1"/>
</dbReference>
<dbReference type="InterPro" id="IPR004046">
    <property type="entry name" value="GST_C"/>
</dbReference>
<dbReference type="InterPro" id="IPR010987">
    <property type="entry name" value="Glutathione-S-Trfase_C-like"/>
</dbReference>
<evidence type="ECO:0000259" key="9">
    <source>
        <dbReference type="PROSITE" id="PS50405"/>
    </source>
</evidence>
<dbReference type="OrthoDB" id="422574at2759"/>
<reference evidence="10" key="1">
    <citation type="submission" date="2014-05" db="EMBL/GenBank/DDBJ databases">
        <title>Identification of putative glutathione S-transferase genes from Tenebrio molitor.</title>
        <authorList>
            <person name="Liu S."/>
        </authorList>
    </citation>
    <scope>NUCLEOTIDE SEQUENCE</scope>
    <source>
        <strain evidence="10">AAU-P</strain>
    </source>
</reference>
<comment type="similarity">
    <text evidence="2">Belongs to the GST superfamily. Theta family.</text>
</comment>
<name>A0A077D019_TENMO</name>
<feature type="domain" description="GST C-terminal" evidence="9">
    <location>
        <begin position="89"/>
        <end position="226"/>
    </location>
</feature>
<dbReference type="InterPro" id="IPR040077">
    <property type="entry name" value="GST_C_Theta"/>
</dbReference>
<comment type="subcellular location">
    <subcellularLocation>
        <location evidence="1">Cytoplasm</location>
    </subcellularLocation>
</comment>
<dbReference type="InterPro" id="IPR036249">
    <property type="entry name" value="Thioredoxin-like_sf"/>
</dbReference>
<dbReference type="AlphaFoldDB" id="A0A077D019"/>
<dbReference type="FunFam" id="3.40.30.10:FF:000176">
    <property type="entry name" value="Glutathione S-transferase theta-1"/>
    <property type="match status" value="1"/>
</dbReference>
<dbReference type="InterPro" id="IPR051369">
    <property type="entry name" value="GST_Theta"/>
</dbReference>
<evidence type="ECO:0000256" key="3">
    <source>
        <dbReference type="ARBA" id="ARBA00011738"/>
    </source>
</evidence>
<dbReference type="SFLD" id="SFLDG01153">
    <property type="entry name" value="Main.4:_Theta-like"/>
    <property type="match status" value="1"/>
</dbReference>
<dbReference type="InterPro" id="IPR040079">
    <property type="entry name" value="Glutathione_S-Trfase"/>
</dbReference>
<evidence type="ECO:0000313" key="10">
    <source>
        <dbReference type="EMBL" id="AIL23552.1"/>
    </source>
</evidence>
<evidence type="ECO:0000256" key="4">
    <source>
        <dbReference type="ARBA" id="ARBA00012452"/>
    </source>
</evidence>
<dbReference type="SUPFAM" id="SSF47616">
    <property type="entry name" value="GST C-terminal domain-like"/>
    <property type="match status" value="1"/>
</dbReference>
<feature type="domain" description="GST N-terminal" evidence="8">
    <location>
        <begin position="1"/>
        <end position="83"/>
    </location>
</feature>
<evidence type="ECO:0000256" key="1">
    <source>
        <dbReference type="ARBA" id="ARBA00004496"/>
    </source>
</evidence>
<evidence type="ECO:0000256" key="6">
    <source>
        <dbReference type="ARBA" id="ARBA00022679"/>
    </source>
</evidence>
<evidence type="ECO:0000256" key="7">
    <source>
        <dbReference type="ARBA" id="ARBA00047960"/>
    </source>
</evidence>
<dbReference type="CDD" id="cd03050">
    <property type="entry name" value="GST_N_Theta"/>
    <property type="match status" value="1"/>
</dbReference>
<dbReference type="PANTHER" id="PTHR43917:SF8">
    <property type="entry name" value="GH16740P-RELATED"/>
    <property type="match status" value="1"/>
</dbReference>
<dbReference type="PROSITE" id="PS50405">
    <property type="entry name" value="GST_CTER"/>
    <property type="match status" value="1"/>
</dbReference>
<dbReference type="InterPro" id="IPR040075">
    <property type="entry name" value="GST_N_Theta"/>
</dbReference>
<accession>A0A077D019</accession>
<comment type="subunit">
    <text evidence="3">Homodimer.</text>
</comment>
<comment type="catalytic activity">
    <reaction evidence="7">
        <text>RX + glutathione = an S-substituted glutathione + a halide anion + H(+)</text>
        <dbReference type="Rhea" id="RHEA:16437"/>
        <dbReference type="ChEBI" id="CHEBI:15378"/>
        <dbReference type="ChEBI" id="CHEBI:16042"/>
        <dbReference type="ChEBI" id="CHEBI:17792"/>
        <dbReference type="ChEBI" id="CHEBI:57925"/>
        <dbReference type="ChEBI" id="CHEBI:90779"/>
        <dbReference type="EC" id="2.5.1.18"/>
    </reaction>
</comment>
<evidence type="ECO:0000256" key="2">
    <source>
        <dbReference type="ARBA" id="ARBA00009899"/>
    </source>
</evidence>
<gene>
    <name evidence="10" type="primary">GSTt1</name>
</gene>
<protein>
    <recommendedName>
        <fullName evidence="4">glutathione transferase</fullName>
        <ecNumber evidence="4">2.5.1.18</ecNumber>
    </recommendedName>
</protein>
<keyword evidence="5" id="KW-0963">Cytoplasm</keyword>
<dbReference type="Gene3D" id="3.40.30.10">
    <property type="entry name" value="Glutaredoxin"/>
    <property type="match status" value="1"/>
</dbReference>
<dbReference type="GO" id="GO:0004364">
    <property type="term" value="F:glutathione transferase activity"/>
    <property type="evidence" value="ECO:0007669"/>
    <property type="project" value="UniProtKB-EC"/>
</dbReference>
<proteinExistence type="evidence at transcript level"/>
<sequence>MTLKLYFDFLSQPSRALFIFLKLNKIPFEACSVALRNGVHLTDEFKTKFNRFQKVPFIHDREFKLSESVAIIRYLAREYNLDNKWYPKDSKKQAQVDEYLEWQHNNTRAFCALYFQKKWLFPLLTGEPPVPEQLQKFEDNMISTFNNIENIWLADTPFLSGNEVSVADIFAACEIEQPRIAGFEPRQGRPKLAAWLDRVRNEANPYYDEAHTILNKMAKKGGQAKL</sequence>
<organism evidence="10">
    <name type="scientific">Tenebrio molitor</name>
    <name type="common">Yellow mealworm beetle</name>
    <dbReference type="NCBI Taxonomy" id="7067"/>
    <lineage>
        <taxon>Eukaryota</taxon>
        <taxon>Metazoa</taxon>
        <taxon>Ecdysozoa</taxon>
        <taxon>Arthropoda</taxon>
        <taxon>Hexapoda</taxon>
        <taxon>Insecta</taxon>
        <taxon>Pterygota</taxon>
        <taxon>Neoptera</taxon>
        <taxon>Endopterygota</taxon>
        <taxon>Coleoptera</taxon>
        <taxon>Polyphaga</taxon>
        <taxon>Cucujiformia</taxon>
        <taxon>Tenebrionidae</taxon>
        <taxon>Tenebrio</taxon>
    </lineage>
</organism>
<evidence type="ECO:0000256" key="5">
    <source>
        <dbReference type="ARBA" id="ARBA00022490"/>
    </source>
</evidence>
<dbReference type="EMBL" id="KJ868751">
    <property type="protein sequence ID" value="AIL23552.1"/>
    <property type="molecule type" value="mRNA"/>
</dbReference>
<dbReference type="PANTHER" id="PTHR43917">
    <property type="match status" value="1"/>
</dbReference>
<dbReference type="Pfam" id="PF00043">
    <property type="entry name" value="GST_C"/>
    <property type="match status" value="1"/>
</dbReference>
<evidence type="ECO:0000259" key="8">
    <source>
        <dbReference type="PROSITE" id="PS50404"/>
    </source>
</evidence>
<dbReference type="EC" id="2.5.1.18" evidence="4"/>
<dbReference type="Gene3D" id="1.20.1050.10">
    <property type="match status" value="1"/>
</dbReference>
<dbReference type="SFLD" id="SFLDS00019">
    <property type="entry name" value="Glutathione_Transferase_(cytos"/>
    <property type="match status" value="1"/>
</dbReference>
<dbReference type="SUPFAM" id="SSF52833">
    <property type="entry name" value="Thioredoxin-like"/>
    <property type="match status" value="1"/>
</dbReference>
<dbReference type="Pfam" id="PF02798">
    <property type="entry name" value="GST_N"/>
    <property type="match status" value="1"/>
</dbReference>
<dbReference type="InterPro" id="IPR036282">
    <property type="entry name" value="Glutathione-S-Trfase_C_sf"/>
</dbReference>
<keyword evidence="6 10" id="KW-0808">Transferase</keyword>
<dbReference type="PROSITE" id="PS50404">
    <property type="entry name" value="GST_NTER"/>
    <property type="match status" value="1"/>
</dbReference>
<dbReference type="GO" id="GO:0005737">
    <property type="term" value="C:cytoplasm"/>
    <property type="evidence" value="ECO:0007669"/>
    <property type="project" value="UniProtKB-SubCell"/>
</dbReference>
<dbReference type="SFLD" id="SFLDG00358">
    <property type="entry name" value="Main_(cytGST)"/>
    <property type="match status" value="1"/>
</dbReference>
<dbReference type="GO" id="GO:0006749">
    <property type="term" value="P:glutathione metabolic process"/>
    <property type="evidence" value="ECO:0007669"/>
    <property type="project" value="TreeGrafter"/>
</dbReference>
<dbReference type="InterPro" id="IPR004045">
    <property type="entry name" value="Glutathione_S-Trfase_N"/>
</dbReference>